<gene>
    <name evidence="1" type="ORF">SDC9_135981</name>
</gene>
<reference evidence="1" key="1">
    <citation type="submission" date="2019-08" db="EMBL/GenBank/DDBJ databases">
        <authorList>
            <person name="Kucharzyk K."/>
            <person name="Murdoch R.W."/>
            <person name="Higgins S."/>
            <person name="Loffler F."/>
        </authorList>
    </citation>
    <scope>NUCLEOTIDE SEQUENCE</scope>
</reference>
<evidence type="ECO:0000313" key="1">
    <source>
        <dbReference type="EMBL" id="MPM88877.1"/>
    </source>
</evidence>
<organism evidence="1">
    <name type="scientific">bioreactor metagenome</name>
    <dbReference type="NCBI Taxonomy" id="1076179"/>
    <lineage>
        <taxon>unclassified sequences</taxon>
        <taxon>metagenomes</taxon>
        <taxon>ecological metagenomes</taxon>
    </lineage>
</organism>
<sequence length="66" mass="7772">MHYIKAPQSEESVTLLKSQYQIQILYQSMLCTTHLPRQLSKLQPLDKEMQKKHLLHERGGAPEREI</sequence>
<dbReference type="EMBL" id="VSSQ01036407">
    <property type="protein sequence ID" value="MPM88877.1"/>
    <property type="molecule type" value="Genomic_DNA"/>
</dbReference>
<dbReference type="AlphaFoldDB" id="A0A645DHY7"/>
<accession>A0A645DHY7</accession>
<proteinExistence type="predicted"/>
<comment type="caution">
    <text evidence="1">The sequence shown here is derived from an EMBL/GenBank/DDBJ whole genome shotgun (WGS) entry which is preliminary data.</text>
</comment>
<protein>
    <submittedName>
        <fullName evidence="1">Uncharacterized protein</fullName>
    </submittedName>
</protein>
<name>A0A645DHY7_9ZZZZ</name>